<dbReference type="GeneID" id="34580552"/>
<dbReference type="PANTHER" id="PTHR43004:SF19">
    <property type="entry name" value="BINDING MONOOXYGENASE, PUTATIVE (JCVI)-RELATED"/>
    <property type="match status" value="1"/>
</dbReference>
<evidence type="ECO:0000256" key="1">
    <source>
        <dbReference type="ARBA" id="ARBA00001974"/>
    </source>
</evidence>
<feature type="domain" description="FAD-binding" evidence="5">
    <location>
        <begin position="90"/>
        <end position="434"/>
    </location>
</feature>
<dbReference type="PRINTS" id="PR00420">
    <property type="entry name" value="RNGMNOXGNASE"/>
</dbReference>
<sequence>MSSSCDNLRFVEPAHKSHFLSNSITNHRSSIPVFLGSEMMRTSSSKAANTLAGALRPWGRFKAPVQPQWARSEAPGGAEVRRSTDRLTWPTGLVLALWLHAQGVRFRIIDQGTGPAHNSRALAVHARILELYRQLDLADELIERGYQLPATNVWVNGSHRAHINLRQFGTELTPYPYLLTFPQDKHECLLEKRLNSFGIFVERRTKLQKFVDNGSSITATLMCANGDESTCEAAYIVGCDGAHSVVRHGIGAKYEGDTYVPLFYIADIVAEEQESPLFNGEAHLTFVDETFNLVLPYIEERHIRLIGTTIPKTNEHQQTSTSEPHPEVTFEDVLPKIKKTTNLEIQEVNWFSTYRSHHRVAEKFRSNRAFVAGDAAHIHSPVGGQGMNTGIMDAINLAWKLATVIKHPSMTEEAKDDLLDTYEPERRSFALDVVGATDHGFNILTSSGFFPHMLRAWVIPYLIPVVTRFQAARMEIFQRGSQLVCSYRGASTLNQTSQGSEMVQPGDRLPWVKTELGDNFWTLRDICWQIHVYGEPTMGLEEWRKNKHVRLAVFQWDEKHGNVGLKKGAAYLLRPDHYIAGIFEGDDLKSELDDRLSINSDDETGAAYSGKVIGKSDLEWLQNICALGTNANILGERKSFVTGRGRYEDYGCIVADRGADPNVPIDERGEVSYLCAYYDRSQEMEDPIVFPFHEVCYKDILPRCFKNKMIDEDVFYALCEEMRQDRWNSLALGYGDPDPPSGQYWDCRKGEEVLVTHPVKILELEIYLGVIQDLLVDEEKKSLESRTVKDIHDIFDKLPYELRQKIFNLLPAASVLALKAASYSMHACPYESWKKKLATDMPWLWEVHDMDPFKSQALEGRLSRLMAELEKKSRYEEGITEYIPGLVNRRRIWVVCEDIHGKPHCYQGYLLVAV</sequence>
<dbReference type="AlphaFoldDB" id="A0A1F5L6Y2"/>
<evidence type="ECO:0000313" key="6">
    <source>
        <dbReference type="EMBL" id="OGE48816.1"/>
    </source>
</evidence>
<evidence type="ECO:0000259" key="5">
    <source>
        <dbReference type="Pfam" id="PF01494"/>
    </source>
</evidence>
<dbReference type="RefSeq" id="XP_022484270.1">
    <property type="nucleotide sequence ID" value="XM_022635818.1"/>
</dbReference>
<dbReference type="InterPro" id="IPR050641">
    <property type="entry name" value="RIFMO-like"/>
</dbReference>
<dbReference type="InterPro" id="IPR036188">
    <property type="entry name" value="FAD/NAD-bd_sf"/>
</dbReference>
<comment type="caution">
    <text evidence="6">The sequence shown here is derived from an EMBL/GenBank/DDBJ whole genome shotgun (WGS) entry which is preliminary data.</text>
</comment>
<dbReference type="STRING" id="1835702.A0A1F5L6Y2"/>
<keyword evidence="3" id="KW-0274">FAD</keyword>
<proteinExistence type="predicted"/>
<gene>
    <name evidence="6" type="ORF">PENARI_c025G06244</name>
</gene>
<accession>A0A1F5L6Y2</accession>
<organism evidence="6 7">
    <name type="scientific">Penicillium arizonense</name>
    <dbReference type="NCBI Taxonomy" id="1835702"/>
    <lineage>
        <taxon>Eukaryota</taxon>
        <taxon>Fungi</taxon>
        <taxon>Dikarya</taxon>
        <taxon>Ascomycota</taxon>
        <taxon>Pezizomycotina</taxon>
        <taxon>Eurotiomycetes</taxon>
        <taxon>Eurotiomycetidae</taxon>
        <taxon>Eurotiales</taxon>
        <taxon>Aspergillaceae</taxon>
        <taxon>Penicillium</taxon>
    </lineage>
</organism>
<dbReference type="InterPro" id="IPR002938">
    <property type="entry name" value="FAD-bd"/>
</dbReference>
<keyword evidence="2" id="KW-0285">Flavoprotein</keyword>
<keyword evidence="7" id="KW-1185">Reference proteome</keyword>
<dbReference type="PANTHER" id="PTHR43004">
    <property type="entry name" value="TRK SYSTEM POTASSIUM UPTAKE PROTEIN"/>
    <property type="match status" value="1"/>
</dbReference>
<dbReference type="Gene3D" id="3.50.50.60">
    <property type="entry name" value="FAD/NAD(P)-binding domain"/>
    <property type="match status" value="1"/>
</dbReference>
<evidence type="ECO:0000256" key="4">
    <source>
        <dbReference type="ARBA" id="ARBA00023002"/>
    </source>
</evidence>
<evidence type="ECO:0000313" key="7">
    <source>
        <dbReference type="Proteomes" id="UP000177622"/>
    </source>
</evidence>
<name>A0A1F5L6Y2_PENAI</name>
<reference evidence="6 7" key="1">
    <citation type="journal article" date="2016" name="Sci. Rep.">
        <title>Penicillium arizonense, a new, genome sequenced fungal species, reveals a high chemical diversity in secreted metabolites.</title>
        <authorList>
            <person name="Grijseels S."/>
            <person name="Nielsen J.C."/>
            <person name="Randelovic M."/>
            <person name="Nielsen J."/>
            <person name="Nielsen K.F."/>
            <person name="Workman M."/>
            <person name="Frisvad J.C."/>
        </authorList>
    </citation>
    <scope>NUCLEOTIDE SEQUENCE [LARGE SCALE GENOMIC DNA]</scope>
    <source>
        <strain evidence="6 7">CBS 141311</strain>
    </source>
</reference>
<evidence type="ECO:0000256" key="3">
    <source>
        <dbReference type="ARBA" id="ARBA00022827"/>
    </source>
</evidence>
<evidence type="ECO:0000256" key="2">
    <source>
        <dbReference type="ARBA" id="ARBA00022630"/>
    </source>
</evidence>
<dbReference type="Pfam" id="PF01494">
    <property type="entry name" value="FAD_binding_3"/>
    <property type="match status" value="1"/>
</dbReference>
<dbReference type="GO" id="GO:0016709">
    <property type="term" value="F:oxidoreductase activity, acting on paired donors, with incorporation or reduction of molecular oxygen, NAD(P)H as one donor, and incorporation of one atom of oxygen"/>
    <property type="evidence" value="ECO:0007669"/>
    <property type="project" value="UniProtKB-ARBA"/>
</dbReference>
<dbReference type="OrthoDB" id="2096480at2759"/>
<protein>
    <recommendedName>
        <fullName evidence="5">FAD-binding domain-containing protein</fullName>
    </recommendedName>
</protein>
<comment type="cofactor">
    <cofactor evidence="1">
        <name>FAD</name>
        <dbReference type="ChEBI" id="CHEBI:57692"/>
    </cofactor>
</comment>
<dbReference type="Proteomes" id="UP000177622">
    <property type="component" value="Unassembled WGS sequence"/>
</dbReference>
<dbReference type="SUPFAM" id="SSF51905">
    <property type="entry name" value="FAD/NAD(P)-binding domain"/>
    <property type="match status" value="1"/>
</dbReference>
<dbReference type="EMBL" id="LXJU01000025">
    <property type="protein sequence ID" value="OGE48816.1"/>
    <property type="molecule type" value="Genomic_DNA"/>
</dbReference>
<keyword evidence="4" id="KW-0560">Oxidoreductase</keyword>
<dbReference type="Gene3D" id="3.30.70.2450">
    <property type="match status" value="1"/>
</dbReference>
<dbReference type="GO" id="GO:0071949">
    <property type="term" value="F:FAD binding"/>
    <property type="evidence" value="ECO:0007669"/>
    <property type="project" value="InterPro"/>
</dbReference>